<dbReference type="Pfam" id="PF02798">
    <property type="entry name" value="GST_N"/>
    <property type="match status" value="1"/>
</dbReference>
<dbReference type="SUPFAM" id="SSF47616">
    <property type="entry name" value="GST C-terminal domain-like"/>
    <property type="match status" value="1"/>
</dbReference>
<keyword evidence="9" id="KW-1185">Reference proteome</keyword>
<dbReference type="InterPro" id="IPR010987">
    <property type="entry name" value="Glutathione-S-Trfase_C-like"/>
</dbReference>
<comment type="catalytic activity">
    <reaction evidence="3">
        <text>RX + glutathione = an S-substituted glutathione + a halide anion + H(+)</text>
        <dbReference type="Rhea" id="RHEA:16437"/>
        <dbReference type="ChEBI" id="CHEBI:15378"/>
        <dbReference type="ChEBI" id="CHEBI:16042"/>
        <dbReference type="ChEBI" id="CHEBI:17792"/>
        <dbReference type="ChEBI" id="CHEBI:57925"/>
        <dbReference type="ChEBI" id="CHEBI:90779"/>
        <dbReference type="EC" id="2.5.1.18"/>
    </reaction>
</comment>
<evidence type="ECO:0000256" key="3">
    <source>
        <dbReference type="ARBA" id="ARBA00047960"/>
    </source>
</evidence>
<evidence type="ECO:0000313" key="9">
    <source>
        <dbReference type="Proteomes" id="UP000663832"/>
    </source>
</evidence>
<dbReference type="PANTHER" id="PTHR11571:SF224">
    <property type="entry name" value="HEMATOPOIETIC PROSTAGLANDIN D SYNTHASE"/>
    <property type="match status" value="1"/>
</dbReference>
<dbReference type="CDD" id="cd03039">
    <property type="entry name" value="GST_N_Sigma_like"/>
    <property type="match status" value="1"/>
</dbReference>
<dbReference type="InterPro" id="IPR040079">
    <property type="entry name" value="Glutathione_S-Trfase"/>
</dbReference>
<dbReference type="Gene3D" id="3.40.30.10">
    <property type="entry name" value="Glutaredoxin"/>
    <property type="match status" value="1"/>
</dbReference>
<dbReference type="InterPro" id="IPR036282">
    <property type="entry name" value="Glutathione-S-Trfase_C_sf"/>
</dbReference>
<dbReference type="InterPro" id="IPR004045">
    <property type="entry name" value="Glutathione_S-Trfase_N"/>
</dbReference>
<dbReference type="PROSITE" id="PS50405">
    <property type="entry name" value="GST_CTER"/>
    <property type="match status" value="1"/>
</dbReference>
<dbReference type="CDD" id="cd03192">
    <property type="entry name" value="GST_C_Sigma_like"/>
    <property type="match status" value="1"/>
</dbReference>
<dbReference type="InterPro" id="IPR050213">
    <property type="entry name" value="GST_superfamily"/>
</dbReference>
<reference evidence="8" key="1">
    <citation type="submission" date="2021-02" db="EMBL/GenBank/DDBJ databases">
        <authorList>
            <person name="Nowell W R."/>
        </authorList>
    </citation>
    <scope>NUCLEOTIDE SEQUENCE</scope>
</reference>
<evidence type="ECO:0000313" key="7">
    <source>
        <dbReference type="EMBL" id="CAF1344438.1"/>
    </source>
</evidence>
<feature type="domain" description="GST C-terminal" evidence="6">
    <location>
        <begin position="81"/>
        <end position="205"/>
    </location>
</feature>
<comment type="caution">
    <text evidence="8">The sequence shown here is derived from an EMBL/GenBank/DDBJ whole genome shotgun (WGS) entry which is preliminary data.</text>
</comment>
<keyword evidence="2" id="KW-0808">Transferase</keyword>
<dbReference type="EMBL" id="CAJNOI010000781">
    <property type="protein sequence ID" value="CAF1344438.1"/>
    <property type="molecule type" value="Genomic_DNA"/>
</dbReference>
<dbReference type="InterPro" id="IPR004046">
    <property type="entry name" value="GST_C"/>
</dbReference>
<dbReference type="Pfam" id="PF14497">
    <property type="entry name" value="GST_C_3"/>
    <property type="match status" value="1"/>
</dbReference>
<proteinExistence type="predicted"/>
<dbReference type="SFLD" id="SFLDG01205">
    <property type="entry name" value="AMPS.1"/>
    <property type="match status" value="1"/>
</dbReference>
<dbReference type="Proteomes" id="UP000663877">
    <property type="component" value="Unassembled WGS sequence"/>
</dbReference>
<evidence type="ECO:0000256" key="1">
    <source>
        <dbReference type="ARBA" id="ARBA00012452"/>
    </source>
</evidence>
<dbReference type="Gene3D" id="1.20.1050.10">
    <property type="match status" value="1"/>
</dbReference>
<dbReference type="SFLD" id="SFLDS00019">
    <property type="entry name" value="Glutathione_Transferase_(cytos"/>
    <property type="match status" value="1"/>
</dbReference>
<dbReference type="SFLD" id="SFLDG00363">
    <property type="entry name" value="AMPS_(cytGST):_Alpha-__Mu-__Pi"/>
    <property type="match status" value="1"/>
</dbReference>
<dbReference type="Proteomes" id="UP000663832">
    <property type="component" value="Unassembled WGS sequence"/>
</dbReference>
<evidence type="ECO:0000259" key="5">
    <source>
        <dbReference type="PROSITE" id="PS50404"/>
    </source>
</evidence>
<name>A0A816ADZ9_9BILA</name>
<organism evidence="8 9">
    <name type="scientific">Adineta steineri</name>
    <dbReference type="NCBI Taxonomy" id="433720"/>
    <lineage>
        <taxon>Eukaryota</taxon>
        <taxon>Metazoa</taxon>
        <taxon>Spiralia</taxon>
        <taxon>Gnathifera</taxon>
        <taxon>Rotifera</taxon>
        <taxon>Eurotatoria</taxon>
        <taxon>Bdelloidea</taxon>
        <taxon>Adinetida</taxon>
        <taxon>Adinetidae</taxon>
        <taxon>Adineta</taxon>
    </lineage>
</organism>
<dbReference type="InterPro" id="IPR036249">
    <property type="entry name" value="Thioredoxin-like_sf"/>
</dbReference>
<sequence length="205" mass="24055">MTTYRLHYFNIHDRAEVVRLIFAAADQQFDDIRYKRIQWTPYKAEMPLGQMPVLEYNGMKLPQSIAIARFLPKQFQLAADDNLEQAKVDTVADKIAELIVKYGPVHKKQVETKNQAVIQKLLAEELPQHLANLETLGEIYSDGDYFFVGNHLTWTDLFLYDLLETIFQHDDHILAKFPWLKNNRQEVEKQTKIMTYLKNRPQTSV</sequence>
<accession>A0A816ADZ9</accession>
<dbReference type="EMBL" id="CAJNOM010001137">
    <property type="protein sequence ID" value="CAF1594365.1"/>
    <property type="molecule type" value="Genomic_DNA"/>
</dbReference>
<dbReference type="PANTHER" id="PTHR11571">
    <property type="entry name" value="GLUTATHIONE S-TRANSFERASE"/>
    <property type="match status" value="1"/>
</dbReference>
<feature type="domain" description="GST N-terminal" evidence="5">
    <location>
        <begin position="2"/>
        <end position="79"/>
    </location>
</feature>
<dbReference type="GO" id="GO:0004364">
    <property type="term" value="F:glutathione transferase activity"/>
    <property type="evidence" value="ECO:0007669"/>
    <property type="project" value="UniProtKB-EC"/>
</dbReference>
<dbReference type="SUPFAM" id="SSF52833">
    <property type="entry name" value="Thioredoxin-like"/>
    <property type="match status" value="1"/>
</dbReference>
<evidence type="ECO:0000256" key="4">
    <source>
        <dbReference type="ARBA" id="ARBA00049616"/>
    </source>
</evidence>
<evidence type="ECO:0000256" key="2">
    <source>
        <dbReference type="ARBA" id="ARBA00022679"/>
    </source>
</evidence>
<dbReference type="GO" id="GO:0006749">
    <property type="term" value="P:glutathione metabolic process"/>
    <property type="evidence" value="ECO:0007669"/>
    <property type="project" value="TreeGrafter"/>
</dbReference>
<gene>
    <name evidence="7" type="ORF">BJG266_LOCUS34600</name>
    <name evidence="8" type="ORF">QVE165_LOCUS51671</name>
</gene>
<comment type="function">
    <text evidence="4">S-crystallins are structural components of squids and octopi eye lens. Contains relatively little if any GST activity.</text>
</comment>
<dbReference type="AlphaFoldDB" id="A0A816ADZ9"/>
<protein>
    <recommendedName>
        <fullName evidence="1">glutathione transferase</fullName>
        <ecNumber evidence="1">2.5.1.18</ecNumber>
    </recommendedName>
</protein>
<dbReference type="OrthoDB" id="414243at2759"/>
<dbReference type="PROSITE" id="PS50404">
    <property type="entry name" value="GST_NTER"/>
    <property type="match status" value="1"/>
</dbReference>
<dbReference type="EC" id="2.5.1.18" evidence="1"/>
<dbReference type="FunFam" id="3.40.30.10:FF:000035">
    <property type="entry name" value="hematopoietic prostaglandin D synthase"/>
    <property type="match status" value="1"/>
</dbReference>
<evidence type="ECO:0000259" key="6">
    <source>
        <dbReference type="PROSITE" id="PS50405"/>
    </source>
</evidence>
<evidence type="ECO:0000313" key="8">
    <source>
        <dbReference type="EMBL" id="CAF1594365.1"/>
    </source>
</evidence>